<keyword evidence="1" id="KW-0732">Signal</keyword>
<feature type="signal peptide" evidence="1">
    <location>
        <begin position="1"/>
        <end position="22"/>
    </location>
</feature>
<evidence type="ECO:0000256" key="1">
    <source>
        <dbReference type="SAM" id="SignalP"/>
    </source>
</evidence>
<dbReference type="RefSeq" id="WP_280833447.1">
    <property type="nucleotide sequence ID" value="NZ_JARXVE010000005.1"/>
</dbReference>
<gene>
    <name evidence="2" type="ORF">M2272_003502</name>
</gene>
<dbReference type="EMBL" id="JARXVE010000005">
    <property type="protein sequence ID" value="MDH6196849.1"/>
    <property type="molecule type" value="Genomic_DNA"/>
</dbReference>
<protein>
    <submittedName>
        <fullName evidence="2">Asp/Glu/hydantoin racemase</fullName>
    </submittedName>
</protein>
<reference evidence="2 3" key="1">
    <citation type="submission" date="2023-04" db="EMBL/GenBank/DDBJ databases">
        <title>Forest soil microbial communities from Buena Vista Peninsula, Colon Province, Panama.</title>
        <authorList>
            <person name="Bouskill N."/>
        </authorList>
    </citation>
    <scope>NUCLEOTIDE SEQUENCE [LARGE SCALE GENOMIC DNA]</scope>
    <source>
        <strain evidence="2 3">AC80</strain>
    </source>
</reference>
<dbReference type="InterPro" id="IPR015942">
    <property type="entry name" value="Asp/Glu/hydantoin_racemase"/>
</dbReference>
<sequence>MTNKPRIALVSATPVAIPPAVAAINRALPHATIWNLLDDRLLADAEERGGIDPALEQRMRALIGLAVAGGADAVLLTCSLYGVVAEELANDVGVPLLAPDTAMFDEVAASTHRSVLVVASLDSAATDTGQRLARRVDSVGKRIRLDSVHASAAANAAKHGDVVGVADAIMDVIGDADGWDGVVLAQYSIAGADAILTERLGKPVYSAPAAAARKLSMRIGGPA</sequence>
<organism evidence="2 3">
    <name type="scientific">Mycolicibacterium frederiksbergense</name>
    <dbReference type="NCBI Taxonomy" id="117567"/>
    <lineage>
        <taxon>Bacteria</taxon>
        <taxon>Bacillati</taxon>
        <taxon>Actinomycetota</taxon>
        <taxon>Actinomycetes</taxon>
        <taxon>Mycobacteriales</taxon>
        <taxon>Mycobacteriaceae</taxon>
        <taxon>Mycolicibacterium</taxon>
    </lineage>
</organism>
<name>A0ABT6L1N4_9MYCO</name>
<dbReference type="Pfam" id="PF01177">
    <property type="entry name" value="Asp_Glu_race"/>
    <property type="match status" value="1"/>
</dbReference>
<comment type="caution">
    <text evidence="2">The sequence shown here is derived from an EMBL/GenBank/DDBJ whole genome shotgun (WGS) entry which is preliminary data.</text>
</comment>
<accession>A0ABT6L1N4</accession>
<evidence type="ECO:0000313" key="2">
    <source>
        <dbReference type="EMBL" id="MDH6196849.1"/>
    </source>
</evidence>
<feature type="chain" id="PRO_5046430274" evidence="1">
    <location>
        <begin position="23"/>
        <end position="223"/>
    </location>
</feature>
<proteinExistence type="predicted"/>
<evidence type="ECO:0000313" key="3">
    <source>
        <dbReference type="Proteomes" id="UP001160130"/>
    </source>
</evidence>
<keyword evidence="3" id="KW-1185">Reference proteome</keyword>
<dbReference type="Proteomes" id="UP001160130">
    <property type="component" value="Unassembled WGS sequence"/>
</dbReference>